<dbReference type="RefSeq" id="WP_085019879.1">
    <property type="nucleotide sequence ID" value="NZ_BMHD01000001.1"/>
</dbReference>
<dbReference type="GO" id="GO:0016020">
    <property type="term" value="C:membrane"/>
    <property type="evidence" value="ECO:0007669"/>
    <property type="project" value="InterPro"/>
</dbReference>
<organism evidence="2 3">
    <name type="scientific">Cnuibacter physcomitrellae</name>
    <dbReference type="NCBI Taxonomy" id="1619308"/>
    <lineage>
        <taxon>Bacteria</taxon>
        <taxon>Bacillati</taxon>
        <taxon>Actinomycetota</taxon>
        <taxon>Actinomycetes</taxon>
        <taxon>Micrococcales</taxon>
        <taxon>Microbacteriaceae</taxon>
        <taxon>Cnuibacter</taxon>
    </lineage>
</organism>
<dbReference type="Pfam" id="PF01478">
    <property type="entry name" value="Peptidase_A24"/>
    <property type="match status" value="1"/>
</dbReference>
<sequence>MRFLLPLLGLVTVATRGAEAGVLPGLWFAATGWRLAITDLGERRLPNALTLPGLVLAAAAACRDPPAGVWMLGTAAVLSLSWWVGAVGMGDVKLGVGLAGAVVLLGGASAALTAGAVGVLLCGALAVDAIRSGDRHLPLGPPMLLAAWAGTIVAPG</sequence>
<keyword evidence="3" id="KW-1185">Reference proteome</keyword>
<dbReference type="Proteomes" id="UP000192775">
    <property type="component" value="Chromosome"/>
</dbReference>
<accession>A0A1X9LP57</accession>
<feature type="domain" description="Prepilin type IV endopeptidase peptidase" evidence="1">
    <location>
        <begin position="33"/>
        <end position="120"/>
    </location>
</feature>
<evidence type="ECO:0000313" key="3">
    <source>
        <dbReference type="Proteomes" id="UP000192775"/>
    </source>
</evidence>
<evidence type="ECO:0000259" key="1">
    <source>
        <dbReference type="Pfam" id="PF01478"/>
    </source>
</evidence>
<dbReference type="GO" id="GO:0004190">
    <property type="term" value="F:aspartic-type endopeptidase activity"/>
    <property type="evidence" value="ECO:0007669"/>
    <property type="project" value="InterPro"/>
</dbReference>
<name>A0A1X9LP57_9MICO</name>
<gene>
    <name evidence="2" type="ORF">B5808_11290</name>
</gene>
<reference evidence="2 3" key="1">
    <citation type="submission" date="2017-04" db="EMBL/GenBank/DDBJ databases">
        <authorList>
            <person name="Afonso C.L."/>
            <person name="Miller P.J."/>
            <person name="Scott M.A."/>
            <person name="Spackman E."/>
            <person name="Goraichik I."/>
            <person name="Dimitrov K.M."/>
            <person name="Suarez D.L."/>
            <person name="Swayne D.E."/>
        </authorList>
    </citation>
    <scope>NUCLEOTIDE SEQUENCE [LARGE SCALE GENOMIC DNA]</scope>
    <source>
        <strain evidence="3">XA(T)</strain>
    </source>
</reference>
<proteinExistence type="predicted"/>
<dbReference type="AlphaFoldDB" id="A0A1X9LP57"/>
<dbReference type="KEGG" id="cphy:B5808_11290"/>
<dbReference type="STRING" id="1619308.B5808_11290"/>
<protein>
    <recommendedName>
        <fullName evidence="1">Prepilin type IV endopeptidase peptidase domain-containing protein</fullName>
    </recommendedName>
</protein>
<dbReference type="InterPro" id="IPR000045">
    <property type="entry name" value="Prepilin_IV_endopep_pep"/>
</dbReference>
<evidence type="ECO:0000313" key="2">
    <source>
        <dbReference type="EMBL" id="ARJ05741.1"/>
    </source>
</evidence>
<dbReference type="EMBL" id="CP020715">
    <property type="protein sequence ID" value="ARJ05741.1"/>
    <property type="molecule type" value="Genomic_DNA"/>
</dbReference>